<feature type="region of interest" description="Disordered" evidence="1">
    <location>
        <begin position="46"/>
        <end position="73"/>
    </location>
</feature>
<sequence>MQARRTAPPGAAGGDRRVKRLFWPCSAAAVGLRAVAVCCSGQKKGAARAPGLQGRALAAPTVPQVGRKPSTDR</sequence>
<comment type="caution">
    <text evidence="2">The sequence shown here is derived from an EMBL/GenBank/DDBJ whole genome shotgun (WGS) entry which is preliminary data.</text>
</comment>
<proteinExistence type="predicted"/>
<accession>C5T873</accession>
<protein>
    <submittedName>
        <fullName evidence="2">Uncharacterized protein</fullName>
    </submittedName>
</protein>
<dbReference type="AlphaFoldDB" id="C5T873"/>
<evidence type="ECO:0000313" key="2">
    <source>
        <dbReference type="EMBL" id="EER59320.1"/>
    </source>
</evidence>
<evidence type="ECO:0000256" key="1">
    <source>
        <dbReference type="SAM" id="MobiDB-lite"/>
    </source>
</evidence>
<dbReference type="EMBL" id="ACQT01000138">
    <property type="protein sequence ID" value="EER59320.1"/>
    <property type="molecule type" value="Genomic_DNA"/>
</dbReference>
<dbReference type="Proteomes" id="UP000003856">
    <property type="component" value="Unassembled WGS sequence"/>
</dbReference>
<evidence type="ECO:0000313" key="3">
    <source>
        <dbReference type="Proteomes" id="UP000003856"/>
    </source>
</evidence>
<keyword evidence="3" id="KW-1185">Reference proteome</keyword>
<organism evidence="2 3">
    <name type="scientific">Acidovorax delafieldii 2AN</name>
    <dbReference type="NCBI Taxonomy" id="573060"/>
    <lineage>
        <taxon>Bacteria</taxon>
        <taxon>Pseudomonadati</taxon>
        <taxon>Pseudomonadota</taxon>
        <taxon>Betaproteobacteria</taxon>
        <taxon>Burkholderiales</taxon>
        <taxon>Comamonadaceae</taxon>
        <taxon>Acidovorax</taxon>
    </lineage>
</organism>
<gene>
    <name evidence="2" type="ORF">AcdelDRAFT_3103</name>
</gene>
<name>C5T873_ACIDE</name>
<reference evidence="2 3" key="1">
    <citation type="submission" date="2009-05" db="EMBL/GenBank/DDBJ databases">
        <title>The draft genome of Acidovorax delafieldii 2AN.</title>
        <authorList>
            <consortium name="US DOE Joint Genome Institute (JGI-PGF)"/>
            <person name="Lucas S."/>
            <person name="Copeland A."/>
            <person name="Lapidus A."/>
            <person name="Glavina del Rio T."/>
            <person name="Tice H."/>
            <person name="Bruce D."/>
            <person name="Goodwin L."/>
            <person name="Pitluck S."/>
            <person name="Larimer F."/>
            <person name="Land M.L."/>
            <person name="Hauser L."/>
            <person name="Shelobolina E.S."/>
            <person name="Picardal F."/>
            <person name="Roden E."/>
            <person name="Emerson D."/>
        </authorList>
    </citation>
    <scope>NUCLEOTIDE SEQUENCE [LARGE SCALE GENOMIC DNA]</scope>
    <source>
        <strain evidence="2 3">2AN</strain>
    </source>
</reference>